<proteinExistence type="predicted"/>
<dbReference type="EMBL" id="RWGY01000009">
    <property type="protein sequence ID" value="TVU34911.1"/>
    <property type="molecule type" value="Genomic_DNA"/>
</dbReference>
<sequence>MANLGFPMTNLVNETTMGLTMGSTMTTNSLCLRVEVYVPPLEMRIVVVDGEMAVFVQIRVFICGISIWDGDPR</sequence>
<keyword evidence="2" id="KW-1185">Reference proteome</keyword>
<gene>
    <name evidence="1" type="ORF">EJB05_16767</name>
</gene>
<name>A0A5J9VHB6_9POAL</name>
<protein>
    <submittedName>
        <fullName evidence="1">Uncharacterized protein</fullName>
    </submittedName>
</protein>
<comment type="caution">
    <text evidence="1">The sequence shown here is derived from an EMBL/GenBank/DDBJ whole genome shotgun (WGS) entry which is preliminary data.</text>
</comment>
<dbReference type="Gramene" id="TVU34911">
    <property type="protein sequence ID" value="TVU34911"/>
    <property type="gene ID" value="EJB05_16767"/>
</dbReference>
<reference evidence="1 2" key="1">
    <citation type="journal article" date="2019" name="Sci. Rep.">
        <title>A high-quality genome of Eragrostis curvula grass provides insights into Poaceae evolution and supports new strategies to enhance forage quality.</title>
        <authorList>
            <person name="Carballo J."/>
            <person name="Santos B.A.C.M."/>
            <person name="Zappacosta D."/>
            <person name="Garbus I."/>
            <person name="Selva J.P."/>
            <person name="Gallo C.A."/>
            <person name="Diaz A."/>
            <person name="Albertini E."/>
            <person name="Caccamo M."/>
            <person name="Echenique V."/>
        </authorList>
    </citation>
    <scope>NUCLEOTIDE SEQUENCE [LARGE SCALE GENOMIC DNA]</scope>
    <source>
        <strain evidence="2">cv. Victoria</strain>
        <tissue evidence="1">Leaf</tissue>
    </source>
</reference>
<accession>A0A5J9VHB6</accession>
<evidence type="ECO:0000313" key="1">
    <source>
        <dbReference type="EMBL" id="TVU34911.1"/>
    </source>
</evidence>
<dbReference type="Proteomes" id="UP000324897">
    <property type="component" value="Unassembled WGS sequence"/>
</dbReference>
<dbReference type="AlphaFoldDB" id="A0A5J9VHB6"/>
<evidence type="ECO:0000313" key="2">
    <source>
        <dbReference type="Proteomes" id="UP000324897"/>
    </source>
</evidence>
<feature type="non-terminal residue" evidence="1">
    <location>
        <position position="1"/>
    </location>
</feature>
<organism evidence="1 2">
    <name type="scientific">Eragrostis curvula</name>
    <name type="common">weeping love grass</name>
    <dbReference type="NCBI Taxonomy" id="38414"/>
    <lineage>
        <taxon>Eukaryota</taxon>
        <taxon>Viridiplantae</taxon>
        <taxon>Streptophyta</taxon>
        <taxon>Embryophyta</taxon>
        <taxon>Tracheophyta</taxon>
        <taxon>Spermatophyta</taxon>
        <taxon>Magnoliopsida</taxon>
        <taxon>Liliopsida</taxon>
        <taxon>Poales</taxon>
        <taxon>Poaceae</taxon>
        <taxon>PACMAD clade</taxon>
        <taxon>Chloridoideae</taxon>
        <taxon>Eragrostideae</taxon>
        <taxon>Eragrostidinae</taxon>
        <taxon>Eragrostis</taxon>
    </lineage>
</organism>